<dbReference type="EMBL" id="JAVBVO010000028">
    <property type="protein sequence ID" value="MDZ5760763.1"/>
    <property type="molecule type" value="Genomic_DNA"/>
</dbReference>
<dbReference type="Proteomes" id="UP001290462">
    <property type="component" value="Unassembled WGS sequence"/>
</dbReference>
<proteinExistence type="predicted"/>
<dbReference type="InterPro" id="IPR013324">
    <property type="entry name" value="RNA_pol_sigma_r3/r4-like"/>
</dbReference>
<evidence type="ECO:0000313" key="2">
    <source>
        <dbReference type="Proteomes" id="UP001290462"/>
    </source>
</evidence>
<dbReference type="AlphaFoldDB" id="A0AAW9JYX0"/>
<comment type="caution">
    <text evidence="1">The sequence shown here is derived from an EMBL/GenBank/DDBJ whole genome shotgun (WGS) entry which is preliminary data.</text>
</comment>
<dbReference type="SUPFAM" id="SSF88659">
    <property type="entry name" value="Sigma3 and sigma4 domains of RNA polymerase sigma factors"/>
    <property type="match status" value="1"/>
</dbReference>
<reference evidence="1" key="1">
    <citation type="submission" date="2023-08" db="EMBL/GenBank/DDBJ databases">
        <title>Genomic characterization of piscicolin 126 produced by Carnobacterium maltaromaticum CM22 strain isolated from salmon (Salmo salar).</title>
        <authorList>
            <person name="Gonzalez-Gragera E."/>
            <person name="Garcia-Lopez J.D."/>
            <person name="Teso-Perez C."/>
            <person name="Gimenez-Hernandez I."/>
            <person name="Peralta-Sanchez J.M."/>
            <person name="Valdivia E."/>
            <person name="Montalban-Lopez M."/>
            <person name="Martin-Platero A.M."/>
            <person name="Banos A."/>
            <person name="Martinez-Bueno M."/>
        </authorList>
    </citation>
    <scope>NUCLEOTIDE SEQUENCE</scope>
    <source>
        <strain evidence="1">CM22</strain>
    </source>
</reference>
<accession>A0AAW9JYX0</accession>
<gene>
    <name evidence="1" type="ORF">RAK27_19140</name>
</gene>
<protein>
    <recommendedName>
        <fullName evidence="3">Helix-turn-helix type 11 domain-containing protein</fullName>
    </recommendedName>
</protein>
<dbReference type="RefSeq" id="WP_322809914.1">
    <property type="nucleotide sequence ID" value="NZ_JAVBVO010000028.1"/>
</dbReference>
<name>A0AAW9JYX0_CARML</name>
<evidence type="ECO:0008006" key="3">
    <source>
        <dbReference type="Google" id="ProtNLM"/>
    </source>
</evidence>
<evidence type="ECO:0000313" key="1">
    <source>
        <dbReference type="EMBL" id="MDZ5760763.1"/>
    </source>
</evidence>
<sequence length="175" mass="20673">MVTKNKNLSDKELKVITETVIKINERQKKKSAKEVRDARFMNTELLMKNYRKLKALCSSIDEEVDEYEGSVLNLEELTLDTLMKYKFKTAKMMHHVDTMLKAYEYQCQHGTPEDHRRFNILCYRYINKESLSVKEICEVLKIEQATVYRDTKRALRDMTTNLFGIDAIDFVENKA</sequence>
<organism evidence="1 2">
    <name type="scientific">Carnobacterium maltaromaticum</name>
    <name type="common">Carnobacterium piscicola</name>
    <dbReference type="NCBI Taxonomy" id="2751"/>
    <lineage>
        <taxon>Bacteria</taxon>
        <taxon>Bacillati</taxon>
        <taxon>Bacillota</taxon>
        <taxon>Bacilli</taxon>
        <taxon>Lactobacillales</taxon>
        <taxon>Carnobacteriaceae</taxon>
        <taxon>Carnobacterium</taxon>
    </lineage>
</organism>